<dbReference type="Proteomes" id="UP000694396">
    <property type="component" value="Unplaced"/>
</dbReference>
<reference evidence="3" key="2">
    <citation type="submission" date="2025-09" db="UniProtKB">
        <authorList>
            <consortium name="Ensembl"/>
        </authorList>
    </citation>
    <scope>IDENTIFICATION</scope>
</reference>
<reference evidence="3" key="1">
    <citation type="submission" date="2025-08" db="UniProtKB">
        <authorList>
            <consortium name="Ensembl"/>
        </authorList>
    </citation>
    <scope>IDENTIFICATION</scope>
</reference>
<feature type="region of interest" description="Disordered" evidence="2">
    <location>
        <begin position="106"/>
        <end position="189"/>
    </location>
</feature>
<feature type="compositionally biased region" description="Gly residues" evidence="2">
    <location>
        <begin position="129"/>
        <end position="146"/>
    </location>
</feature>
<evidence type="ECO:0000256" key="2">
    <source>
        <dbReference type="SAM" id="MobiDB-lite"/>
    </source>
</evidence>
<evidence type="ECO:0000313" key="4">
    <source>
        <dbReference type="Proteomes" id="UP000694396"/>
    </source>
</evidence>
<sequence length="266" mass="28917">FKIILIYSTFCKSCFSFPHGDHPGLGSLPVLLTEISRTGLTAGSPHGDLPDWAHCRFPSRRSPGLGSLPVLLTEITPDCAHCRFPSRRSPGLGSLPVPLTEISWTGLTAGSPHGDNPGLRSLPVPLTEGPGGAGARFPAGCGGAGRGRGRGRSAMADYEAVQRGPLRLKGSGGALGAGKRKKKKAKDKAQILEQIVSSKKQEEEKKRGLDKRTPAQVAYEKMQEKRQMERILKKASKTHKQRVEDFNRHLDTLTEHYDIPKVSWTK</sequence>
<organism evidence="3 4">
    <name type="scientific">Cyanoderma ruficeps</name>
    <name type="common">rufous-capped babbler</name>
    <dbReference type="NCBI Taxonomy" id="181631"/>
    <lineage>
        <taxon>Eukaryota</taxon>
        <taxon>Metazoa</taxon>
        <taxon>Chordata</taxon>
        <taxon>Craniata</taxon>
        <taxon>Vertebrata</taxon>
        <taxon>Euteleostomi</taxon>
        <taxon>Archelosauria</taxon>
        <taxon>Archosauria</taxon>
        <taxon>Dinosauria</taxon>
        <taxon>Saurischia</taxon>
        <taxon>Theropoda</taxon>
        <taxon>Coelurosauria</taxon>
        <taxon>Aves</taxon>
        <taxon>Neognathae</taxon>
        <taxon>Neoaves</taxon>
        <taxon>Telluraves</taxon>
        <taxon>Australaves</taxon>
        <taxon>Passeriformes</taxon>
        <taxon>Sylvioidea</taxon>
        <taxon>Timaliidae</taxon>
        <taxon>Cyanoderma</taxon>
    </lineage>
</organism>
<name>A0A8C3R697_9PASS</name>
<dbReference type="InterPro" id="IPR013865">
    <property type="entry name" value="FAM32A"/>
</dbReference>
<dbReference type="PANTHER" id="PTHR13282:SF6">
    <property type="entry name" value="PROTEIN FAM32A"/>
    <property type="match status" value="1"/>
</dbReference>
<proteinExistence type="inferred from homology"/>
<protein>
    <submittedName>
        <fullName evidence="3">Family with sequence similarity 32 member A</fullName>
    </submittedName>
</protein>
<dbReference type="GO" id="GO:0005730">
    <property type="term" value="C:nucleolus"/>
    <property type="evidence" value="ECO:0007669"/>
    <property type="project" value="TreeGrafter"/>
</dbReference>
<comment type="similarity">
    <text evidence="1">Belongs to the FAM32 family.</text>
</comment>
<evidence type="ECO:0000256" key="1">
    <source>
        <dbReference type="ARBA" id="ARBA00008948"/>
    </source>
</evidence>
<keyword evidence="4" id="KW-1185">Reference proteome</keyword>
<dbReference type="AlphaFoldDB" id="A0A8C3R697"/>
<dbReference type="PANTHER" id="PTHR13282">
    <property type="entry name" value="PROTEIN FAM32A"/>
    <property type="match status" value="1"/>
</dbReference>
<accession>A0A8C3R697</accession>
<dbReference type="Pfam" id="PF08555">
    <property type="entry name" value="FAM32A"/>
    <property type="match status" value="1"/>
</dbReference>
<evidence type="ECO:0000313" key="3">
    <source>
        <dbReference type="Ensembl" id="ENSCRFP00000016725.1"/>
    </source>
</evidence>
<dbReference type="Ensembl" id="ENSCRFT00000017310.1">
    <property type="protein sequence ID" value="ENSCRFP00000016725.1"/>
    <property type="gene ID" value="ENSCRFG00000012797.1"/>
</dbReference>